<feature type="active site" description="Proton donor/acceptor" evidence="6">
    <location>
        <position position="513"/>
    </location>
</feature>
<dbReference type="GO" id="GO:0005576">
    <property type="term" value="C:extracellular region"/>
    <property type="evidence" value="ECO:0007669"/>
    <property type="project" value="TreeGrafter"/>
</dbReference>
<gene>
    <name evidence="10" type="ORF">HXK24_02310</name>
</gene>
<dbReference type="PROSITE" id="PS52029">
    <property type="entry name" value="LD_TPASE"/>
    <property type="match status" value="1"/>
</dbReference>
<evidence type="ECO:0000256" key="1">
    <source>
        <dbReference type="ARBA" id="ARBA00004752"/>
    </source>
</evidence>
<evidence type="ECO:0000256" key="2">
    <source>
        <dbReference type="ARBA" id="ARBA00022679"/>
    </source>
</evidence>
<evidence type="ECO:0000256" key="3">
    <source>
        <dbReference type="ARBA" id="ARBA00022960"/>
    </source>
</evidence>
<protein>
    <submittedName>
        <fullName evidence="10">L,D-transpeptidase family protein</fullName>
    </submittedName>
</protein>
<organism evidence="10 11">
    <name type="scientific">Lancefieldella parvula</name>
    <dbReference type="NCBI Taxonomy" id="1382"/>
    <lineage>
        <taxon>Bacteria</taxon>
        <taxon>Bacillati</taxon>
        <taxon>Actinomycetota</taxon>
        <taxon>Coriobacteriia</taxon>
        <taxon>Coriobacteriales</taxon>
        <taxon>Atopobiaceae</taxon>
        <taxon>Lancefieldella</taxon>
    </lineage>
</organism>
<dbReference type="SUPFAM" id="SSF141523">
    <property type="entry name" value="L,D-transpeptidase catalytic domain-like"/>
    <property type="match status" value="1"/>
</dbReference>
<proteinExistence type="predicted"/>
<evidence type="ECO:0000256" key="4">
    <source>
        <dbReference type="ARBA" id="ARBA00022984"/>
    </source>
</evidence>
<evidence type="ECO:0000256" key="6">
    <source>
        <dbReference type="PROSITE-ProRule" id="PRU01373"/>
    </source>
</evidence>
<dbReference type="GO" id="GO:0018104">
    <property type="term" value="P:peptidoglycan-protein cross-linking"/>
    <property type="evidence" value="ECO:0007669"/>
    <property type="project" value="TreeGrafter"/>
</dbReference>
<dbReference type="GO" id="GO:0008360">
    <property type="term" value="P:regulation of cell shape"/>
    <property type="evidence" value="ECO:0007669"/>
    <property type="project" value="UniProtKB-UniRule"/>
</dbReference>
<feature type="compositionally biased region" description="Polar residues" evidence="7">
    <location>
        <begin position="8"/>
        <end position="22"/>
    </location>
</feature>
<reference evidence="10" key="1">
    <citation type="submission" date="2020-04" db="EMBL/GenBank/DDBJ databases">
        <title>Deep metagenomics examines the oral microbiome during advanced dental caries in children, revealing novel taxa and co-occurrences with host molecules.</title>
        <authorList>
            <person name="Baker J.L."/>
            <person name="Morton J.T."/>
            <person name="Dinis M."/>
            <person name="Alvarez R."/>
            <person name="Tran N.C."/>
            <person name="Knight R."/>
            <person name="Edlund A."/>
        </authorList>
    </citation>
    <scope>NUCLEOTIDE SEQUENCE</scope>
    <source>
        <strain evidence="10">JCVI_3_bin.11</strain>
    </source>
</reference>
<dbReference type="EMBL" id="JABZGU010000030">
    <property type="protein sequence ID" value="MBF4802641.1"/>
    <property type="molecule type" value="Genomic_DNA"/>
</dbReference>
<dbReference type="GO" id="GO:0071555">
    <property type="term" value="P:cell wall organization"/>
    <property type="evidence" value="ECO:0007669"/>
    <property type="project" value="UniProtKB-UniRule"/>
</dbReference>
<keyword evidence="8" id="KW-1133">Transmembrane helix</keyword>
<keyword evidence="4 6" id="KW-0573">Peptidoglycan synthesis</keyword>
<evidence type="ECO:0000313" key="11">
    <source>
        <dbReference type="Proteomes" id="UP000787322"/>
    </source>
</evidence>
<dbReference type="InterPro" id="IPR038063">
    <property type="entry name" value="Transpep_catalytic_dom"/>
</dbReference>
<dbReference type="AlphaFoldDB" id="A0A9D6AE07"/>
<feature type="region of interest" description="Disordered" evidence="7">
    <location>
        <begin position="1"/>
        <end position="39"/>
    </location>
</feature>
<accession>A0A9D6AE07</accession>
<keyword evidence="8" id="KW-0812">Transmembrane</keyword>
<feature type="active site" description="Nucleophile" evidence="6">
    <location>
        <position position="534"/>
    </location>
</feature>
<keyword evidence="2" id="KW-0808">Transferase</keyword>
<evidence type="ECO:0000256" key="5">
    <source>
        <dbReference type="ARBA" id="ARBA00023316"/>
    </source>
</evidence>
<feature type="domain" description="L,D-TPase catalytic" evidence="9">
    <location>
        <begin position="430"/>
        <end position="558"/>
    </location>
</feature>
<dbReference type="InterPro" id="IPR050979">
    <property type="entry name" value="LD-transpeptidase"/>
</dbReference>
<comment type="pathway">
    <text evidence="1 6">Cell wall biogenesis; peptidoglycan biosynthesis.</text>
</comment>
<keyword evidence="3 6" id="KW-0133">Cell shape</keyword>
<sequence>MAKHFAKSSASHTANLQPLSTEEATEKTPSLKDSVPSLGDTDMYVALNEEQIKANQLNEPSQVTESPEEQADDLTVIAPLDSAELGEKEEAPVNHKKHQWWKIPAVLVGVLALVYVGGAIFFNFFFMPQTSIYGKDYSLKPASDLQASRANEASNYSVQVSGNGVDLTIKASDIDLTYDAAGYAHDAISQQNPWMWPLEITRSRSLSPHATASYDTSKADALFNQRIEQAKESAQALENNGITYDSSAKKFIFADDAIATRLSLEGVHKDLQTAFDNLTTTVQLGPESLMSAEDLDAALKTANSYVASAVDLMLGDSVAYQLDQDTIASWIKFDENLSISFDTDAITKWVNETLAPAVDTRGTSRTYKRWDGKEFTTKAAGAYGWVIDNDAAVKAISDGLSAGQATKIELPTKQSADKFTKLGEQDWGGRYIDVDLTTQHAVLYGEDGSILWEADVVTGIPDGQHNTPEGVWYITSHIRDARLLGPNDESGRPGWDTKVDFWLGVKGQEVGFHNAPWRSAFGGNIYRSNGSHGCINLSYENAQKLFDIAKDGDPIIIHY</sequence>
<name>A0A9D6AE07_9ACTN</name>
<dbReference type="CDD" id="cd16913">
    <property type="entry name" value="YkuD_like"/>
    <property type="match status" value="1"/>
</dbReference>
<evidence type="ECO:0000256" key="8">
    <source>
        <dbReference type="SAM" id="Phobius"/>
    </source>
</evidence>
<dbReference type="InterPro" id="IPR005490">
    <property type="entry name" value="LD_TPept_cat_dom"/>
</dbReference>
<keyword evidence="8" id="KW-0472">Membrane</keyword>
<dbReference type="GO" id="GO:0016740">
    <property type="term" value="F:transferase activity"/>
    <property type="evidence" value="ECO:0007669"/>
    <property type="project" value="UniProtKB-KW"/>
</dbReference>
<evidence type="ECO:0000259" key="9">
    <source>
        <dbReference type="PROSITE" id="PS52029"/>
    </source>
</evidence>
<dbReference type="Pfam" id="PF12229">
    <property type="entry name" value="PG_binding_4"/>
    <property type="match status" value="1"/>
</dbReference>
<dbReference type="Proteomes" id="UP000787322">
    <property type="component" value="Unassembled WGS sequence"/>
</dbReference>
<dbReference type="SUPFAM" id="SSF143985">
    <property type="entry name" value="L,D-transpeptidase pre-catalytic domain-like"/>
    <property type="match status" value="1"/>
</dbReference>
<dbReference type="InterPro" id="IPR022029">
    <property type="entry name" value="YoaR-like_PG-bd"/>
</dbReference>
<keyword evidence="5 6" id="KW-0961">Cell wall biogenesis/degradation</keyword>
<dbReference type="InterPro" id="IPR038054">
    <property type="entry name" value="LD_TPept-like_central_sf"/>
</dbReference>
<dbReference type="Gene3D" id="3.10.20.800">
    <property type="match status" value="1"/>
</dbReference>
<feature type="transmembrane region" description="Helical" evidence="8">
    <location>
        <begin position="105"/>
        <end position="126"/>
    </location>
</feature>
<comment type="caution">
    <text evidence="10">The sequence shown here is derived from an EMBL/GenBank/DDBJ whole genome shotgun (WGS) entry which is preliminary data.</text>
</comment>
<dbReference type="Gene3D" id="2.40.440.10">
    <property type="entry name" value="L,D-transpeptidase catalytic domain-like"/>
    <property type="match status" value="1"/>
</dbReference>
<dbReference type="Pfam" id="PF03734">
    <property type="entry name" value="YkuD"/>
    <property type="match status" value="1"/>
</dbReference>
<dbReference type="PANTHER" id="PTHR30582:SF33">
    <property type="entry name" value="EXPORTED PROTEIN"/>
    <property type="match status" value="1"/>
</dbReference>
<dbReference type="PANTHER" id="PTHR30582">
    <property type="entry name" value="L,D-TRANSPEPTIDASE"/>
    <property type="match status" value="1"/>
</dbReference>
<dbReference type="GO" id="GO:0071972">
    <property type="term" value="F:peptidoglycan L,D-transpeptidase activity"/>
    <property type="evidence" value="ECO:0007669"/>
    <property type="project" value="TreeGrafter"/>
</dbReference>
<evidence type="ECO:0000313" key="10">
    <source>
        <dbReference type="EMBL" id="MBF4802641.1"/>
    </source>
</evidence>
<evidence type="ECO:0000256" key="7">
    <source>
        <dbReference type="SAM" id="MobiDB-lite"/>
    </source>
</evidence>